<gene>
    <name evidence="2" type="ORF">DFR64_1541</name>
</gene>
<feature type="domain" description="2Fe-2S ferredoxin-type" evidence="1">
    <location>
        <begin position="1"/>
        <end position="96"/>
    </location>
</feature>
<dbReference type="Pfam" id="PF17650">
    <property type="entry name" value="RACo_linker"/>
    <property type="match status" value="1"/>
</dbReference>
<dbReference type="PROSITE" id="PS51085">
    <property type="entry name" value="2FE2S_FER_2"/>
    <property type="match status" value="1"/>
</dbReference>
<dbReference type="InterPro" id="IPR042259">
    <property type="entry name" value="Raco-like_middle_sf"/>
</dbReference>
<protein>
    <submittedName>
        <fullName evidence="2">Uncharacterized 2Fe-2S/4Fe-4S cluster protein (DUF4445 family)</fullName>
    </submittedName>
</protein>
<dbReference type="OrthoDB" id="9810588at2"/>
<dbReference type="SUPFAM" id="SSF53067">
    <property type="entry name" value="Actin-like ATPase domain"/>
    <property type="match status" value="1"/>
</dbReference>
<organism evidence="2 3">
    <name type="scientific">Pelolinea submarina</name>
    <dbReference type="NCBI Taxonomy" id="913107"/>
    <lineage>
        <taxon>Bacteria</taxon>
        <taxon>Bacillati</taxon>
        <taxon>Chloroflexota</taxon>
        <taxon>Anaerolineae</taxon>
        <taxon>Anaerolineales</taxon>
        <taxon>Anaerolineaceae</taxon>
        <taxon>Pelolinea</taxon>
    </lineage>
</organism>
<accession>A0A347ZR66</accession>
<evidence type="ECO:0000313" key="3">
    <source>
        <dbReference type="Proteomes" id="UP000256388"/>
    </source>
</evidence>
<dbReference type="PANTHER" id="PTHR42895:SF2">
    <property type="entry name" value="IRON-SULFUR CLUSTER PROTEIN"/>
    <property type="match status" value="1"/>
</dbReference>
<dbReference type="CDD" id="cd00207">
    <property type="entry name" value="fer2"/>
    <property type="match status" value="1"/>
</dbReference>
<dbReference type="InterPro" id="IPR040506">
    <property type="entry name" value="RACo_linker"/>
</dbReference>
<comment type="caution">
    <text evidence="2">The sequence shown here is derived from an EMBL/GenBank/DDBJ whole genome shotgun (WGS) entry which is preliminary data.</text>
</comment>
<proteinExistence type="predicted"/>
<dbReference type="Gene3D" id="3.10.20.30">
    <property type="match status" value="1"/>
</dbReference>
<evidence type="ECO:0000259" key="1">
    <source>
        <dbReference type="PROSITE" id="PS51085"/>
    </source>
</evidence>
<dbReference type="InterPro" id="IPR036010">
    <property type="entry name" value="2Fe-2S_ferredoxin-like_sf"/>
</dbReference>
<dbReference type="PANTHER" id="PTHR42895">
    <property type="entry name" value="IRON-SULFUR CLUSTER-BINDING PROTEIN-RELATED"/>
    <property type="match status" value="1"/>
</dbReference>
<sequence length="598" mass="64275">MSFTIEFQPTGQRLVAEEALTVLAAARQAGLQLRSDCGGEGTCGKCVVRFIEFPPDLPVRPADERHLSARQLSQGYRLACSAVIDRPTQLFIPPESLPAGQVLQTGTSHKQLSIDPALRQMNLQAKAADLHNLQADFDRIRDLSREEHLTADMDVLRELPDLLRRNAWRVNLIMRGSRLQHVTPQPLSPLAGLAVDVGSTKLACYLLDLENGELLAVIGLPNPQVMFGEDIMARLAYAQKGEREALELHHVLMQSIQQALVELTKQSGLEPIQVAEVCLVGNTAMHHFYLNLPTGGLAVSPFVPVASGAQLTPAPQIGLSGMPGMLAYTPPVIAGFVGSDHLAFLLACGFGEDQRVRLGIDIGTNTEIALQKGERILSVSTASGPAFEGAHIRFGMRAAPGAIEHVHLDGGRFTCEVIGDTPASGICGSGILDALGELRAGGLLNQRGRLDKNHPLVKLDAQGKPYVTLAAGNSEDRPITLSQQDIDQVLLAKGAIRAGIDVLMDALKVSAQEIDEVLIAGAFGSYMLPAQAIRIGMLPEIPLQRIRAVGNAAGLGAQMMLVSQTTRRQAEALAARIEYLELTLYPDFEVFYANGIRA</sequence>
<dbReference type="InterPro" id="IPR052911">
    <property type="entry name" value="Corrinoid_activation_enz"/>
</dbReference>
<dbReference type="Pfam" id="PF17651">
    <property type="entry name" value="Raco_middle"/>
    <property type="match status" value="1"/>
</dbReference>
<dbReference type="InterPro" id="IPR043129">
    <property type="entry name" value="ATPase_NBD"/>
</dbReference>
<dbReference type="SUPFAM" id="SSF54292">
    <property type="entry name" value="2Fe-2S ferredoxin-like"/>
    <property type="match status" value="1"/>
</dbReference>
<dbReference type="Pfam" id="PF00111">
    <property type="entry name" value="Fer2"/>
    <property type="match status" value="1"/>
</dbReference>
<dbReference type="Gene3D" id="3.10.20.880">
    <property type="match status" value="1"/>
</dbReference>
<dbReference type="AlphaFoldDB" id="A0A347ZR66"/>
<dbReference type="InterPro" id="IPR012675">
    <property type="entry name" value="Beta-grasp_dom_sf"/>
</dbReference>
<name>A0A347ZR66_9CHLR</name>
<dbReference type="InterPro" id="IPR027980">
    <property type="entry name" value="RACo_C"/>
</dbReference>
<dbReference type="Proteomes" id="UP000256388">
    <property type="component" value="Unassembled WGS sequence"/>
</dbReference>
<reference evidence="2 3" key="1">
    <citation type="submission" date="2018-08" db="EMBL/GenBank/DDBJ databases">
        <title>Genomic Encyclopedia of Type Strains, Phase IV (KMG-IV): sequencing the most valuable type-strain genomes for metagenomic binning, comparative biology and taxonomic classification.</title>
        <authorList>
            <person name="Goeker M."/>
        </authorList>
    </citation>
    <scope>NUCLEOTIDE SEQUENCE [LARGE SCALE GENOMIC DNA]</scope>
    <source>
        <strain evidence="2 3">DSM 23923</strain>
    </source>
</reference>
<dbReference type="GO" id="GO:0051536">
    <property type="term" value="F:iron-sulfur cluster binding"/>
    <property type="evidence" value="ECO:0007669"/>
    <property type="project" value="InterPro"/>
</dbReference>
<dbReference type="Gene3D" id="3.30.420.480">
    <property type="entry name" value="Domain of unknown function (DUF4445)"/>
    <property type="match status" value="1"/>
</dbReference>
<dbReference type="EMBL" id="QUMS01000001">
    <property type="protein sequence ID" value="REG11649.1"/>
    <property type="molecule type" value="Genomic_DNA"/>
</dbReference>
<keyword evidence="3" id="KW-1185">Reference proteome</keyword>
<dbReference type="InterPro" id="IPR001041">
    <property type="entry name" value="2Fe-2S_ferredoxin-type"/>
</dbReference>
<dbReference type="InterPro" id="IPR041414">
    <property type="entry name" value="Raco-like_middle"/>
</dbReference>
<dbReference type="RefSeq" id="WP_116224769.1">
    <property type="nucleotide sequence ID" value="NZ_AP018437.1"/>
</dbReference>
<dbReference type="Pfam" id="PF14574">
    <property type="entry name" value="RACo_C_ter"/>
    <property type="match status" value="1"/>
</dbReference>
<evidence type="ECO:0000313" key="2">
    <source>
        <dbReference type="EMBL" id="REG11649.1"/>
    </source>
</evidence>